<dbReference type="OrthoDB" id="2423195at2759"/>
<dbReference type="InterPro" id="IPR027417">
    <property type="entry name" value="P-loop_NTPase"/>
</dbReference>
<dbReference type="SUPFAM" id="SSF52540">
    <property type="entry name" value="P-loop containing nucleoside triphosphate hydrolases"/>
    <property type="match status" value="1"/>
</dbReference>
<dbReference type="Gene3D" id="3.40.50.300">
    <property type="entry name" value="P-loop containing nucleotide triphosphate hydrolases"/>
    <property type="match status" value="1"/>
</dbReference>
<name>A0A3P6QUV6_CYLGO</name>
<evidence type="ECO:0000313" key="1">
    <source>
        <dbReference type="EMBL" id="VDK47430.1"/>
    </source>
</evidence>
<protein>
    <submittedName>
        <fullName evidence="1">Uncharacterized protein</fullName>
    </submittedName>
</protein>
<keyword evidence="2" id="KW-1185">Reference proteome</keyword>
<dbReference type="EMBL" id="UYRV01001725">
    <property type="protein sequence ID" value="VDK47430.1"/>
    <property type="molecule type" value="Genomic_DNA"/>
</dbReference>
<accession>A0A3P6QUV6</accession>
<feature type="non-terminal residue" evidence="1">
    <location>
        <position position="303"/>
    </location>
</feature>
<proteinExistence type="predicted"/>
<reference evidence="1 2" key="1">
    <citation type="submission" date="2018-11" db="EMBL/GenBank/DDBJ databases">
        <authorList>
            <consortium name="Pathogen Informatics"/>
        </authorList>
    </citation>
    <scope>NUCLEOTIDE SEQUENCE [LARGE SCALE GENOMIC DNA]</scope>
</reference>
<organism evidence="1 2">
    <name type="scientific">Cylicostephanus goldi</name>
    <name type="common">Nematode worm</name>
    <dbReference type="NCBI Taxonomy" id="71465"/>
    <lineage>
        <taxon>Eukaryota</taxon>
        <taxon>Metazoa</taxon>
        <taxon>Ecdysozoa</taxon>
        <taxon>Nematoda</taxon>
        <taxon>Chromadorea</taxon>
        <taxon>Rhabditida</taxon>
        <taxon>Rhabditina</taxon>
        <taxon>Rhabditomorpha</taxon>
        <taxon>Strongyloidea</taxon>
        <taxon>Strongylidae</taxon>
        <taxon>Cylicostephanus</taxon>
    </lineage>
</organism>
<dbReference type="Proteomes" id="UP000271889">
    <property type="component" value="Unassembled WGS sequence"/>
</dbReference>
<evidence type="ECO:0000313" key="2">
    <source>
        <dbReference type="Proteomes" id="UP000271889"/>
    </source>
</evidence>
<sequence>MKLHCPLASPANSNINSCSEIEDELNTSLTKRKVGVINAHELERIKIKDAVHELDKLDSADVFPHLDDSQRQAAIQALTNELAIIQGPPGTGSACDLPAGKTFIGVEIARIMLHNRDRWGITEPMLVMAARFMKKDVITDWSMDLNTDNILKEVETTQRNKREAREKLSDAACVLCVYKRDLISFKALAKVIPEKFKNELNGWKMSHRDSVGCELDNDEALACWLLDKAYTKDEGAIDITLSEDDLYLPEDLPTDDEEEGAPIEKLLEDVNRLALDEEEQDEADDFYLTERVWDIVRDSPSMS</sequence>
<dbReference type="AlphaFoldDB" id="A0A3P6QUV6"/>
<gene>
    <name evidence="1" type="ORF">CGOC_LOCUS1024</name>
</gene>